<gene>
    <name evidence="2" type="ORF">BKD09_19320</name>
</gene>
<evidence type="ECO:0000313" key="2">
    <source>
        <dbReference type="EMBL" id="APG10483.1"/>
    </source>
</evidence>
<evidence type="ECO:0000313" key="3">
    <source>
        <dbReference type="Proteomes" id="UP000181962"/>
    </source>
</evidence>
<feature type="transmembrane region" description="Helical" evidence="1">
    <location>
        <begin position="400"/>
        <end position="418"/>
    </location>
</feature>
<feature type="transmembrane region" description="Helical" evidence="1">
    <location>
        <begin position="378"/>
        <end position="394"/>
    </location>
</feature>
<dbReference type="EMBL" id="CP017637">
    <property type="protein sequence ID" value="APG10483.1"/>
    <property type="molecule type" value="Genomic_DNA"/>
</dbReference>
<keyword evidence="1" id="KW-0812">Transmembrane</keyword>
<feature type="transmembrane region" description="Helical" evidence="1">
    <location>
        <begin position="90"/>
        <end position="109"/>
    </location>
</feature>
<dbReference type="Proteomes" id="UP000181962">
    <property type="component" value="Chromosome"/>
</dbReference>
<feature type="transmembrane region" description="Helical" evidence="1">
    <location>
        <begin position="352"/>
        <end position="371"/>
    </location>
</feature>
<keyword evidence="1" id="KW-1133">Transmembrane helix</keyword>
<feature type="transmembrane region" description="Helical" evidence="1">
    <location>
        <begin position="56"/>
        <end position="78"/>
    </location>
</feature>
<sequence>MKRTYLAISIAVGAYILTTGVGAAIFPFSFGRDQLMAYVGHEPNIISGATLGSLTYWMLLLVFVVALPTAAVLAGGLIDRPIFSEESKVPIWLPIATALAMTAYCLYRLSLSGGLNLLTAPWDLTSCYEAKILRRAELQSALGNFYFAFAFASLPMLSCYLLARGVMGKNKPALLSFAVLSVVILSLDLATMQKAPAFIYLLMVGLTLALSEFGILRSGILVLPIAAALFLALSITQFCAAEHVVSPAPFAEGSRPEGSRPDRLSTFRIIAIRMVRSNLLRMAVGFPFYVETFSDPERRCGIDPSWLRRVFGEQRCFPPTLIFPKVFPNVTSTTGYQPAPVNVSGYAEAGPWYALFATFVAGSLLGLISSLGRGRDPAAIVTTVAACVFAYYIAQSSLTGALFDAYGLLWLTLPLFILKLSNISRGT</sequence>
<evidence type="ECO:0008006" key="4">
    <source>
        <dbReference type="Google" id="ProtNLM"/>
    </source>
</evidence>
<keyword evidence="1" id="KW-0472">Membrane</keyword>
<feature type="transmembrane region" description="Helical" evidence="1">
    <location>
        <begin position="145"/>
        <end position="162"/>
    </location>
</feature>
<organism evidence="2 3">
    <name type="scientific">Bradyrhizobium japonicum</name>
    <dbReference type="NCBI Taxonomy" id="375"/>
    <lineage>
        <taxon>Bacteria</taxon>
        <taxon>Pseudomonadati</taxon>
        <taxon>Pseudomonadota</taxon>
        <taxon>Alphaproteobacteria</taxon>
        <taxon>Hyphomicrobiales</taxon>
        <taxon>Nitrobacteraceae</taxon>
        <taxon>Bradyrhizobium</taxon>
    </lineage>
</organism>
<dbReference type="AlphaFoldDB" id="A0A1L3FB17"/>
<dbReference type="RefSeq" id="WP_155795066.1">
    <property type="nucleotide sequence ID" value="NZ_CP017637.1"/>
</dbReference>
<name>A0A1L3FB17_BRAJP</name>
<feature type="transmembrane region" description="Helical" evidence="1">
    <location>
        <begin position="174"/>
        <end position="191"/>
    </location>
</feature>
<feature type="transmembrane region" description="Helical" evidence="1">
    <location>
        <begin position="197"/>
        <end position="215"/>
    </location>
</feature>
<accession>A0A1L3FB17</accession>
<reference evidence="2 3" key="1">
    <citation type="submission" date="2016-11" db="EMBL/GenBank/DDBJ databases">
        <title>Complete Genome Sequence of Bradyrhizobium sp. strain J5, an isolated from soybean nodule in Hokkaido.</title>
        <authorList>
            <person name="Kanehara K."/>
        </authorList>
    </citation>
    <scope>NUCLEOTIDE SEQUENCE [LARGE SCALE GENOMIC DNA]</scope>
    <source>
        <strain evidence="2 3">J5</strain>
    </source>
</reference>
<feature type="transmembrane region" description="Helical" evidence="1">
    <location>
        <begin position="222"/>
        <end position="245"/>
    </location>
</feature>
<protein>
    <recommendedName>
        <fullName evidence="4">Oligosaccharide repeat unit polymerase</fullName>
    </recommendedName>
</protein>
<proteinExistence type="predicted"/>
<evidence type="ECO:0000256" key="1">
    <source>
        <dbReference type="SAM" id="Phobius"/>
    </source>
</evidence>